<reference evidence="2" key="1">
    <citation type="submission" date="2025-08" db="UniProtKB">
        <authorList>
            <consortium name="RefSeq"/>
        </authorList>
    </citation>
    <scope>IDENTIFICATION</scope>
    <source>
        <strain evidence="2">Ishihara</strain>
        <tissue evidence="2">Whole body</tissue>
    </source>
</reference>
<dbReference type="KEGG" id="sliu:111350556"/>
<name>A0A9J7DX84_SPOLT</name>
<proteinExistence type="predicted"/>
<dbReference type="RefSeq" id="XP_022817942.1">
    <property type="nucleotide sequence ID" value="XM_022962174.1"/>
</dbReference>
<dbReference type="Proteomes" id="UP000301870">
    <property type="component" value="Chromosome 11"/>
</dbReference>
<sequence>MAISSRRPVVGTKAATMIKTLALLCLMAPAFLDAARQVGFRYKFELSIFGFGTSNFIDGPRSNSSALSKGWVNVERPYSPEGYEALQLWCPADDYVICILTDETGYTAGLQISIPSDKFTPALDMAVLGFQNWSADVNGETIEYYTKAQYFVSADAATRIAYANPDKALIRNDYVAVEGFNGELVQIAKSLSDLDSIFTKQACIPWMGLHYYYDMSSSLECSASTILTWFPLYESDELIGMGFLVPGTLTVASGEVDHFEHPKKSDVEMIVNSGPQCLYDIVGNSGVVTLHSYFIETPRQLLCLSATIYRVSGHLCSSTSSVAVVGTTATAMIRTVALLCLLAPAFIDAARTVGFRYRFDLSLLNFGTKNFINSPRTNTSAASQNWVNVERPYSAEGYEALQLWCPADDYVFCILTDETGNTAGVQISVEYDRFQPTYDMDTLGFHTWSPEVNGETIEYYTKAQYFVSADAATRIAYANPDKTLIRNDYVAVEGFNGELVKIATSLSNLDSIFTKQACILWMGRHYYYDMSSSLECGASTILTWFPLYEDNTLIGMGFMLPGIYTLPKGSFDHFEHPDKSAVQQIVTSGPQCLYDTVGEKGVLTMHVYYIETPRQIFC</sequence>
<keyword evidence="1" id="KW-1185">Reference proteome</keyword>
<dbReference type="OrthoDB" id="7771330at2759"/>
<dbReference type="GeneID" id="111350556"/>
<organism evidence="1 2">
    <name type="scientific">Spodoptera litura</name>
    <name type="common">Asian cotton leafworm</name>
    <dbReference type="NCBI Taxonomy" id="69820"/>
    <lineage>
        <taxon>Eukaryota</taxon>
        <taxon>Metazoa</taxon>
        <taxon>Ecdysozoa</taxon>
        <taxon>Arthropoda</taxon>
        <taxon>Hexapoda</taxon>
        <taxon>Insecta</taxon>
        <taxon>Pterygota</taxon>
        <taxon>Neoptera</taxon>
        <taxon>Endopterygota</taxon>
        <taxon>Lepidoptera</taxon>
        <taxon>Glossata</taxon>
        <taxon>Ditrysia</taxon>
        <taxon>Noctuoidea</taxon>
        <taxon>Noctuidae</taxon>
        <taxon>Amphipyrinae</taxon>
        <taxon>Spodoptera</taxon>
    </lineage>
</organism>
<evidence type="ECO:0000313" key="1">
    <source>
        <dbReference type="Proteomes" id="UP000301870"/>
    </source>
</evidence>
<gene>
    <name evidence="2" type="primary">LOC111350556</name>
</gene>
<dbReference type="AlphaFoldDB" id="A0A9J7DX84"/>
<protein>
    <submittedName>
        <fullName evidence="2">Uncharacterized protein LOC111350556</fullName>
    </submittedName>
</protein>
<accession>A0A9J7DX84</accession>
<evidence type="ECO:0000313" key="2">
    <source>
        <dbReference type="RefSeq" id="XP_022817942.1"/>
    </source>
</evidence>